<dbReference type="SUPFAM" id="SSF53756">
    <property type="entry name" value="UDP-Glycosyltransferase/glycogen phosphorylase"/>
    <property type="match status" value="1"/>
</dbReference>
<sequence>MTDFDAQNRIDDYLRRQVFEEECFLRAYEMDPYTRIVYRRFRELYWTVSRLLKRDNVANASSAFRAPIFPAAVQLQPGPRILIDATDLVASGKATGIQRVVKEISVNAAALGLGLPVVVKDGKLVAACGEGGETIECREGDILLLLDAGWNRLDDYAQLLQDFRARGGKIVACLYDLFPLLYPTLYTHTLIANFEAWTHRVLLDCDAIVAISKSVADRFATYVKGLERKPRDGMKLGWWRLGADFKQEDKKAPAPSIEALARRAPFFLSVGTVETRKGYPVALEAFERLWAEGLEANYIIVGRPGWNAAAFEDRLRRHREKGRRLFWLDNASDADLAFLYREARAVVLPTMAEGFGLPLVEAAHFGAPVIASDIAVFREIGGDAACYFDLLDAGSLVGRIRQMLAAEKHAPVIPPSSWSDSAAELMRMLREDCYQRSLG</sequence>
<dbReference type="PANTHER" id="PTHR46401">
    <property type="entry name" value="GLYCOSYLTRANSFERASE WBBK-RELATED"/>
    <property type="match status" value="1"/>
</dbReference>
<protein>
    <recommendedName>
        <fullName evidence="1">Glycosyl transferase family 1 domain-containing protein</fullName>
    </recommendedName>
</protein>
<dbReference type="Proteomes" id="UP001317629">
    <property type="component" value="Chromosome"/>
</dbReference>
<dbReference type="Gene3D" id="3.40.50.2000">
    <property type="entry name" value="Glycogen Phosphorylase B"/>
    <property type="match status" value="1"/>
</dbReference>
<dbReference type="InterPro" id="IPR001296">
    <property type="entry name" value="Glyco_trans_1"/>
</dbReference>
<keyword evidence="3" id="KW-1185">Reference proteome</keyword>
<dbReference type="RefSeq" id="WP_281931410.1">
    <property type="nucleotide sequence ID" value="NZ_AP027142.1"/>
</dbReference>
<organism evidence="2 3">
    <name type="scientific">Methylocystis iwaonis</name>
    <dbReference type="NCBI Taxonomy" id="2885079"/>
    <lineage>
        <taxon>Bacteria</taxon>
        <taxon>Pseudomonadati</taxon>
        <taxon>Pseudomonadota</taxon>
        <taxon>Alphaproteobacteria</taxon>
        <taxon>Hyphomicrobiales</taxon>
        <taxon>Methylocystaceae</taxon>
        <taxon>Methylocystis</taxon>
    </lineage>
</organism>
<dbReference type="CDD" id="cd03809">
    <property type="entry name" value="GT4_MtfB-like"/>
    <property type="match status" value="1"/>
</dbReference>
<gene>
    <name evidence="2" type="ORF">SS37A_13920</name>
</gene>
<evidence type="ECO:0000313" key="2">
    <source>
        <dbReference type="EMBL" id="BDV33863.1"/>
    </source>
</evidence>
<dbReference type="PANTHER" id="PTHR46401:SF9">
    <property type="entry name" value="MANNOSYLTRANSFERASE A"/>
    <property type="match status" value="1"/>
</dbReference>
<dbReference type="EMBL" id="AP027142">
    <property type="protein sequence ID" value="BDV33863.1"/>
    <property type="molecule type" value="Genomic_DNA"/>
</dbReference>
<reference evidence="2 3" key="1">
    <citation type="journal article" date="2023" name="Int. J. Syst. Evol. Microbiol.">
        <title>Methylocystis iwaonis sp. nov., a type II methane-oxidizing bacterium from surface soil of a rice paddy field in Japan, and emended description of the genus Methylocystis (ex Whittenbury et al. 1970) Bowman et al. 1993.</title>
        <authorList>
            <person name="Kaise H."/>
            <person name="Sawadogo J.B."/>
            <person name="Alam M.S."/>
            <person name="Ueno C."/>
            <person name="Dianou D."/>
            <person name="Shinjo R."/>
            <person name="Asakawa S."/>
        </authorList>
    </citation>
    <scope>NUCLEOTIDE SEQUENCE [LARGE SCALE GENOMIC DNA]</scope>
    <source>
        <strain evidence="2 3">SS37A-Re</strain>
    </source>
</reference>
<evidence type="ECO:0000313" key="3">
    <source>
        <dbReference type="Proteomes" id="UP001317629"/>
    </source>
</evidence>
<proteinExistence type="predicted"/>
<accession>A0ABN6VEE4</accession>
<feature type="domain" description="Glycosyl transferase family 1" evidence="1">
    <location>
        <begin position="262"/>
        <end position="409"/>
    </location>
</feature>
<name>A0ABN6VEE4_9HYPH</name>
<dbReference type="Pfam" id="PF00534">
    <property type="entry name" value="Glycos_transf_1"/>
    <property type="match status" value="1"/>
</dbReference>
<evidence type="ECO:0000259" key="1">
    <source>
        <dbReference type="Pfam" id="PF00534"/>
    </source>
</evidence>